<dbReference type="InterPro" id="IPR012347">
    <property type="entry name" value="Ferritin-like"/>
</dbReference>
<reference evidence="1 2" key="1">
    <citation type="submission" date="2023-08" db="EMBL/GenBank/DDBJ databases">
        <title>Microbacterium psychrotolerans sp. nov., a psychrotolerant bacterium isolated from soil in Heilongjiang Province, China.</title>
        <authorList>
            <person name="An P."/>
            <person name="Zhao D."/>
            <person name="Xiang H."/>
        </authorList>
    </citation>
    <scope>NUCLEOTIDE SEQUENCE [LARGE SCALE GENOMIC DNA]</scope>
    <source>
        <strain evidence="1 2">QXD-8</strain>
    </source>
</reference>
<dbReference type="RefSeq" id="WP_308865773.1">
    <property type="nucleotide sequence ID" value="NZ_JAVFWO010000001.1"/>
</dbReference>
<sequence>MSQTTLESPADLLRFQLRTAMTMEEDSLAALGELEQAARSQDVKKTFHHHADETREQIENLRKVFRVLELPESTAASPSTKGIAKQAESLIARSAPALRDQVTLSAALGNEHYEISAYRSLILATRAQGAADAVTLLTDNLQQETHTSEELAKKLEELVG</sequence>
<comment type="caution">
    <text evidence="1">The sequence shown here is derived from an EMBL/GenBank/DDBJ whole genome shotgun (WGS) entry which is preliminary data.</text>
</comment>
<dbReference type="Pfam" id="PF05974">
    <property type="entry name" value="DUF892"/>
    <property type="match status" value="1"/>
</dbReference>
<dbReference type="PANTHER" id="PTHR30565">
    <property type="entry name" value="PROTEIN YCIF"/>
    <property type="match status" value="1"/>
</dbReference>
<keyword evidence="2" id="KW-1185">Reference proteome</keyword>
<evidence type="ECO:0000313" key="2">
    <source>
        <dbReference type="Proteomes" id="UP001235133"/>
    </source>
</evidence>
<dbReference type="Proteomes" id="UP001235133">
    <property type="component" value="Unassembled WGS sequence"/>
</dbReference>
<organism evidence="1 2">
    <name type="scientific">Microbacterium psychrotolerans</name>
    <dbReference type="NCBI Taxonomy" id="3068321"/>
    <lineage>
        <taxon>Bacteria</taxon>
        <taxon>Bacillati</taxon>
        <taxon>Actinomycetota</taxon>
        <taxon>Actinomycetes</taxon>
        <taxon>Micrococcales</taxon>
        <taxon>Microbacteriaceae</taxon>
        <taxon>Microbacterium</taxon>
    </lineage>
</organism>
<dbReference type="SUPFAM" id="SSF47240">
    <property type="entry name" value="Ferritin-like"/>
    <property type="match status" value="1"/>
</dbReference>
<name>A0ABU0YVM4_9MICO</name>
<evidence type="ECO:0000313" key="1">
    <source>
        <dbReference type="EMBL" id="MDQ7876380.1"/>
    </source>
</evidence>
<proteinExistence type="predicted"/>
<dbReference type="InterPro" id="IPR010287">
    <property type="entry name" value="DUF892_YciF-like"/>
</dbReference>
<dbReference type="EMBL" id="JAVFWO010000001">
    <property type="protein sequence ID" value="MDQ7876380.1"/>
    <property type="molecule type" value="Genomic_DNA"/>
</dbReference>
<dbReference type="PANTHER" id="PTHR30565:SF9">
    <property type="entry name" value="PROTEIN YCIF"/>
    <property type="match status" value="1"/>
</dbReference>
<dbReference type="InterPro" id="IPR047114">
    <property type="entry name" value="YciF"/>
</dbReference>
<dbReference type="InterPro" id="IPR009078">
    <property type="entry name" value="Ferritin-like_SF"/>
</dbReference>
<gene>
    <name evidence="1" type="ORF">Q9R08_00180</name>
</gene>
<protein>
    <submittedName>
        <fullName evidence="1">DUF892 family protein</fullName>
    </submittedName>
</protein>
<dbReference type="Gene3D" id="1.20.1260.10">
    <property type="match status" value="1"/>
</dbReference>
<accession>A0ABU0YVM4</accession>